<protein>
    <submittedName>
        <fullName evidence="1">Uncharacterized protein</fullName>
    </submittedName>
</protein>
<accession>A0A1H6AW17</accession>
<evidence type="ECO:0000313" key="2">
    <source>
        <dbReference type="Proteomes" id="UP000236736"/>
    </source>
</evidence>
<dbReference type="STRING" id="1120964.GCA_001313265_07953"/>
<organism evidence="1 2">
    <name type="scientific">Algoriphagus boritolerans DSM 17298 = JCM 18970</name>
    <dbReference type="NCBI Taxonomy" id="1120964"/>
    <lineage>
        <taxon>Bacteria</taxon>
        <taxon>Pseudomonadati</taxon>
        <taxon>Bacteroidota</taxon>
        <taxon>Cytophagia</taxon>
        <taxon>Cytophagales</taxon>
        <taxon>Cyclobacteriaceae</taxon>
        <taxon>Algoriphagus</taxon>
    </lineage>
</organism>
<name>A0A1H6AW17_9BACT</name>
<sequence length="54" mass="5485">MEKGGSIGSAGGRLPATTPMSIRVPLGGVAAVVLKIIIGIGDSSNPIFFEIPYE</sequence>
<dbReference type="EMBL" id="FNVR01000071">
    <property type="protein sequence ID" value="SEG52257.1"/>
    <property type="molecule type" value="Genomic_DNA"/>
</dbReference>
<reference evidence="2" key="1">
    <citation type="submission" date="2016-10" db="EMBL/GenBank/DDBJ databases">
        <authorList>
            <person name="Varghese N."/>
            <person name="Submissions S."/>
        </authorList>
    </citation>
    <scope>NUCLEOTIDE SEQUENCE [LARGE SCALE GENOMIC DNA]</scope>
    <source>
        <strain evidence="2">DSM 17298</strain>
    </source>
</reference>
<dbReference type="RefSeq" id="WP_332914694.1">
    <property type="nucleotide sequence ID" value="NZ_BBFN01000115.1"/>
</dbReference>
<proteinExistence type="predicted"/>
<dbReference type="AlphaFoldDB" id="A0A1H6AW17"/>
<evidence type="ECO:0000313" key="1">
    <source>
        <dbReference type="EMBL" id="SEG52257.1"/>
    </source>
</evidence>
<gene>
    <name evidence="1" type="ORF">SAMN03080598_04327</name>
</gene>
<dbReference type="Proteomes" id="UP000236736">
    <property type="component" value="Unassembled WGS sequence"/>
</dbReference>
<keyword evidence="2" id="KW-1185">Reference proteome</keyword>